<dbReference type="PANTHER" id="PTHR11017:SF570">
    <property type="entry name" value="DISEASE RESISTANCE PROTEIN (TIR-NBS CLASS)-RELATED"/>
    <property type="match status" value="1"/>
</dbReference>
<dbReference type="PRINTS" id="PR00364">
    <property type="entry name" value="DISEASERSIST"/>
</dbReference>
<feature type="domain" description="Disease resistance protein Roq1-like winged-helix" evidence="4">
    <location>
        <begin position="198"/>
        <end position="265"/>
    </location>
</feature>
<dbReference type="Pfam" id="PF23282">
    <property type="entry name" value="WHD_ROQ1"/>
    <property type="match status" value="1"/>
</dbReference>
<dbReference type="InterPro" id="IPR055414">
    <property type="entry name" value="LRR_R13L4/SHOC2-like"/>
</dbReference>
<dbReference type="InterPro" id="IPR032675">
    <property type="entry name" value="LRR_dom_sf"/>
</dbReference>
<protein>
    <submittedName>
        <fullName evidence="6">Uncharacterized protein</fullName>
    </submittedName>
</protein>
<dbReference type="STRING" id="71139.A0A059CDV8"/>
<organism evidence="6">
    <name type="scientific">Eucalyptus grandis</name>
    <name type="common">Flooded gum</name>
    <dbReference type="NCBI Taxonomy" id="71139"/>
    <lineage>
        <taxon>Eukaryota</taxon>
        <taxon>Viridiplantae</taxon>
        <taxon>Streptophyta</taxon>
        <taxon>Embryophyta</taxon>
        <taxon>Tracheophyta</taxon>
        <taxon>Spermatophyta</taxon>
        <taxon>Magnoliopsida</taxon>
        <taxon>eudicotyledons</taxon>
        <taxon>Gunneridae</taxon>
        <taxon>Pentapetalae</taxon>
        <taxon>rosids</taxon>
        <taxon>malvids</taxon>
        <taxon>Myrtales</taxon>
        <taxon>Myrtaceae</taxon>
        <taxon>Myrtoideae</taxon>
        <taxon>Eucalypteae</taxon>
        <taxon>Eucalyptus</taxon>
    </lineage>
</organism>
<dbReference type="Gramene" id="KCW76356">
    <property type="protein sequence ID" value="KCW76356"/>
    <property type="gene ID" value="EUGRSUZ_D00730"/>
</dbReference>
<dbReference type="InterPro" id="IPR044974">
    <property type="entry name" value="Disease_R_plants"/>
</dbReference>
<feature type="domain" description="NB-ARC" evidence="3">
    <location>
        <begin position="18"/>
        <end position="121"/>
    </location>
</feature>
<dbReference type="GO" id="GO:0006952">
    <property type="term" value="P:defense response"/>
    <property type="evidence" value="ECO:0007669"/>
    <property type="project" value="UniProtKB-KW"/>
</dbReference>
<dbReference type="EMBL" id="KK198756">
    <property type="protein sequence ID" value="KCW76356.1"/>
    <property type="molecule type" value="Genomic_DNA"/>
</dbReference>
<dbReference type="SMART" id="SM00369">
    <property type="entry name" value="LRR_TYP"/>
    <property type="match status" value="3"/>
</dbReference>
<keyword evidence="2" id="KW-0677">Repeat</keyword>
<proteinExistence type="predicted"/>
<dbReference type="SUPFAM" id="SSF52058">
    <property type="entry name" value="L domain-like"/>
    <property type="match status" value="1"/>
</dbReference>
<sequence>MAKLKVGDRDGQTVKIEETSEKVLGIYGIPGVGKTVLAKFVYNQLHHLYDACSFLDKLQEEIGKHGILSVQNRLISDVHKGLAQNFNCSDHALKYIQDRFRTKEVLLLIDDVKDHVQLSNLVGELDWLCPGSTDFKERSTNIVAATDGLPLVLEKVGEFLFRKTKKVWEEKLIQLEKAPDESVREAFLKSYTTLDRDGKNIFLDIACFLNGMDKRIPYYMWHDLQFSPAMSILSLHAMSLVEIGEDKELRMCEILKIFGREIVKNENENEPCKRSRLCNHKEALDVLKEGKGTEYVEALGLEFGDGYEEKVSFECERFDGLQNLRFLKLDQADIRGNFGNRFWSLRWLDWRGCPEIFGDHLNLNLQNLVILDLSASQVHVGWSGWELLAEAMKLKVLNLTGCVQLTATPTFPPSMELERLILEGCSNLEVIHPSVSNLEKLVSLNMKGCSLLRELPDLGPMSDLKELVIDGTSISRINVQEGSMKILKFLSARNCKNLTEVSDSIRYLESLKYLSLNGSKINTLPESIGSLEELKTLSLTNCQRLSDLPDGIGGLRSLQFLDLSYTAIKKLPTSVENLKAMEVLRMRGTFIQELPETILNREKPVEIDFSLCQELEGEIHFDIERSSSLAIMNLR</sequence>
<dbReference type="InterPro" id="IPR002182">
    <property type="entry name" value="NB-ARC"/>
</dbReference>
<keyword evidence="1" id="KW-0433">Leucine-rich repeat</keyword>
<evidence type="ECO:0000256" key="2">
    <source>
        <dbReference type="ARBA" id="ARBA00022737"/>
    </source>
</evidence>
<dbReference type="Pfam" id="PF23598">
    <property type="entry name" value="LRR_14"/>
    <property type="match status" value="1"/>
</dbReference>
<evidence type="ECO:0000259" key="5">
    <source>
        <dbReference type="Pfam" id="PF23598"/>
    </source>
</evidence>
<gene>
    <name evidence="6" type="ORF">EUGRSUZ_D00730</name>
</gene>
<dbReference type="Pfam" id="PF00931">
    <property type="entry name" value="NB-ARC"/>
    <property type="match status" value="1"/>
</dbReference>
<evidence type="ECO:0000259" key="4">
    <source>
        <dbReference type="Pfam" id="PF23282"/>
    </source>
</evidence>
<dbReference type="Gene3D" id="3.80.10.10">
    <property type="entry name" value="Ribonuclease Inhibitor"/>
    <property type="match status" value="1"/>
</dbReference>
<dbReference type="AlphaFoldDB" id="A0A059CDV8"/>
<dbReference type="Gene3D" id="3.40.50.300">
    <property type="entry name" value="P-loop containing nucleotide triphosphate hydrolases"/>
    <property type="match status" value="1"/>
</dbReference>
<dbReference type="GO" id="GO:0043531">
    <property type="term" value="F:ADP binding"/>
    <property type="evidence" value="ECO:0007669"/>
    <property type="project" value="InterPro"/>
</dbReference>
<evidence type="ECO:0000259" key="3">
    <source>
        <dbReference type="Pfam" id="PF00931"/>
    </source>
</evidence>
<dbReference type="SUPFAM" id="SSF52540">
    <property type="entry name" value="P-loop containing nucleoside triphosphate hydrolases"/>
    <property type="match status" value="1"/>
</dbReference>
<reference evidence="6" key="1">
    <citation type="submission" date="2013-07" db="EMBL/GenBank/DDBJ databases">
        <title>The genome of Eucalyptus grandis.</title>
        <authorList>
            <person name="Schmutz J."/>
            <person name="Hayes R."/>
            <person name="Myburg A."/>
            <person name="Tuskan G."/>
            <person name="Grattapaglia D."/>
            <person name="Rokhsar D.S."/>
        </authorList>
    </citation>
    <scope>NUCLEOTIDE SEQUENCE</scope>
    <source>
        <tissue evidence="6">Leaf extractions</tissue>
    </source>
</reference>
<dbReference type="GO" id="GO:0051707">
    <property type="term" value="P:response to other organism"/>
    <property type="evidence" value="ECO:0007669"/>
    <property type="project" value="UniProtKB-ARBA"/>
</dbReference>
<evidence type="ECO:0000313" key="6">
    <source>
        <dbReference type="EMBL" id="KCW76356.1"/>
    </source>
</evidence>
<accession>A0A059CDV8</accession>
<dbReference type="InterPro" id="IPR027417">
    <property type="entry name" value="P-loop_NTPase"/>
</dbReference>
<dbReference type="InParanoid" id="A0A059CDV8"/>
<name>A0A059CDV8_EUCGR</name>
<dbReference type="InterPro" id="IPR003591">
    <property type="entry name" value="Leu-rich_rpt_typical-subtyp"/>
</dbReference>
<feature type="domain" description="Disease resistance R13L4/SHOC-2-like LRR" evidence="5">
    <location>
        <begin position="485"/>
        <end position="561"/>
    </location>
</feature>
<dbReference type="InterPro" id="IPR058192">
    <property type="entry name" value="WHD_ROQ1-like"/>
</dbReference>
<evidence type="ECO:0000256" key="1">
    <source>
        <dbReference type="ARBA" id="ARBA00022614"/>
    </source>
</evidence>
<dbReference type="PANTHER" id="PTHR11017">
    <property type="entry name" value="LEUCINE-RICH REPEAT-CONTAINING PROTEIN"/>
    <property type="match status" value="1"/>
</dbReference>